<evidence type="ECO:0000256" key="1">
    <source>
        <dbReference type="ARBA" id="ARBA00004138"/>
    </source>
</evidence>
<evidence type="ECO:0000256" key="3">
    <source>
        <dbReference type="ARBA" id="ARBA00022490"/>
    </source>
</evidence>
<reference evidence="7" key="1">
    <citation type="submission" date="2022-01" db="UniProtKB">
        <authorList>
            <consortium name="EnsemblMetazoa"/>
        </authorList>
    </citation>
    <scope>IDENTIFICATION</scope>
</reference>
<dbReference type="RefSeq" id="XP_024083136.1">
    <property type="nucleotide sequence ID" value="XM_024227368.1"/>
</dbReference>
<protein>
    <recommendedName>
        <fullName evidence="6">HYDIN/VesB/CFA65-like Ig-like domain-containing protein</fullName>
    </recommendedName>
</protein>
<dbReference type="PANTHER" id="PTHR23053:SF0">
    <property type="entry name" value="HYDROCEPHALUS-INDUCING PROTEIN HOMOLOG"/>
    <property type="match status" value="1"/>
</dbReference>
<evidence type="ECO:0000259" key="6">
    <source>
        <dbReference type="Pfam" id="PF22544"/>
    </source>
</evidence>
<accession>A0A8I6SII3</accession>
<dbReference type="Proteomes" id="UP000494040">
    <property type="component" value="Unassembled WGS sequence"/>
</dbReference>
<dbReference type="GO" id="GO:0003341">
    <property type="term" value="P:cilium movement"/>
    <property type="evidence" value="ECO:0007669"/>
    <property type="project" value="TreeGrafter"/>
</dbReference>
<proteinExistence type="predicted"/>
<keyword evidence="8" id="KW-1185">Reference proteome</keyword>
<dbReference type="InterPro" id="IPR053879">
    <property type="entry name" value="HYDIN_VesB_CFA65-like_Ig"/>
</dbReference>
<evidence type="ECO:0000313" key="8">
    <source>
        <dbReference type="Proteomes" id="UP000494040"/>
    </source>
</evidence>
<dbReference type="EnsemblMetazoa" id="XM_024227368.1">
    <property type="protein sequence ID" value="XP_024083136.1"/>
    <property type="gene ID" value="LOC106662405"/>
</dbReference>
<dbReference type="InterPro" id="IPR013783">
    <property type="entry name" value="Ig-like_fold"/>
</dbReference>
<dbReference type="GeneID" id="106662405"/>
<dbReference type="GO" id="GO:1904158">
    <property type="term" value="P:axonemal central apparatus assembly"/>
    <property type="evidence" value="ECO:0007669"/>
    <property type="project" value="TreeGrafter"/>
</dbReference>
<evidence type="ECO:0000256" key="2">
    <source>
        <dbReference type="ARBA" id="ARBA00004496"/>
    </source>
</evidence>
<organism evidence="7 8">
    <name type="scientific">Cimex lectularius</name>
    <name type="common">Bed bug</name>
    <name type="synonym">Acanthia lectularia</name>
    <dbReference type="NCBI Taxonomy" id="79782"/>
    <lineage>
        <taxon>Eukaryota</taxon>
        <taxon>Metazoa</taxon>
        <taxon>Ecdysozoa</taxon>
        <taxon>Arthropoda</taxon>
        <taxon>Hexapoda</taxon>
        <taxon>Insecta</taxon>
        <taxon>Pterygota</taxon>
        <taxon>Neoptera</taxon>
        <taxon>Paraneoptera</taxon>
        <taxon>Hemiptera</taxon>
        <taxon>Heteroptera</taxon>
        <taxon>Panheteroptera</taxon>
        <taxon>Cimicomorpha</taxon>
        <taxon>Cimicidae</taxon>
        <taxon>Cimex</taxon>
    </lineage>
</organism>
<evidence type="ECO:0000256" key="5">
    <source>
        <dbReference type="ARBA" id="ARBA00023273"/>
    </source>
</evidence>
<evidence type="ECO:0000256" key="4">
    <source>
        <dbReference type="ARBA" id="ARBA00023069"/>
    </source>
</evidence>
<feature type="domain" description="HYDIN/VesB/CFA65-like Ig-like" evidence="6">
    <location>
        <begin position="179"/>
        <end position="261"/>
    </location>
</feature>
<keyword evidence="5" id="KW-0966">Cell projection</keyword>
<sequence>MSDEKINSSDLNEERTKENFSIIQDMGMDKDVLLEDMRHFNIVFHKAEKLYKTFLGPYNTYEEVAPSVYNQEFQRSHTERQAQLKALNYQNSEGVEVVPNVIVFQGWSGEGTYTYRFTITNKLRVNQHNQIFKKIAHGITASFTVVFRPNRLNDYEHRICVSSSFHDFDIPIYAIGPRPMIDFPDIINFGDVPVKFLSQRIITLKNIGQVTAVASLSTMTPFAVRPNKISLEPGKTCATTVSFASLVVGIFMGKLRVLFDTGDCLCIKLMSLAENINVSLETDIYHFDETYVGMVSSGVTNLINNTDHILKFSFHKYLDYTDEMKELLAMERISKDFVETKAPVSAINSYYTGVHQHDIIADRIALDEMNHMNLVNMSFSHPTFEISPLVVFKNIGPIGGEVRYMKEKSFFGGTITTVPESVFVSSNEISLMCVKLDSKVVGTFYETLTFVVAETEKKLKIVIK</sequence>
<dbReference type="Gene3D" id="2.60.40.10">
    <property type="entry name" value="Immunoglobulins"/>
    <property type="match status" value="2"/>
</dbReference>
<dbReference type="OrthoDB" id="6783418at2759"/>
<dbReference type="Pfam" id="PF22544">
    <property type="entry name" value="HYDIN_VesB_CFA65-like_Ig"/>
    <property type="match status" value="1"/>
</dbReference>
<dbReference type="GO" id="GO:0005930">
    <property type="term" value="C:axoneme"/>
    <property type="evidence" value="ECO:0007669"/>
    <property type="project" value="TreeGrafter"/>
</dbReference>
<dbReference type="AlphaFoldDB" id="A0A8I6SII3"/>
<dbReference type="InterPro" id="IPR033305">
    <property type="entry name" value="Hydin-like"/>
</dbReference>
<comment type="subcellular location">
    <subcellularLocation>
        <location evidence="1">Cell projection</location>
        <location evidence="1">Cilium</location>
    </subcellularLocation>
    <subcellularLocation>
        <location evidence="2">Cytoplasm</location>
    </subcellularLocation>
</comment>
<dbReference type="KEGG" id="clec:106662405"/>
<name>A0A8I6SII3_CIMLE</name>
<keyword evidence="3" id="KW-0963">Cytoplasm</keyword>
<keyword evidence="4" id="KW-0969">Cilium</keyword>
<evidence type="ECO:0000313" key="7">
    <source>
        <dbReference type="EnsemblMetazoa" id="XP_024083136.1"/>
    </source>
</evidence>
<dbReference type="PANTHER" id="PTHR23053">
    <property type="entry name" value="DLEC1 DELETED IN LUNG AND ESOPHAGEAL CANCER 1"/>
    <property type="match status" value="1"/>
</dbReference>